<proteinExistence type="predicted"/>
<dbReference type="InterPro" id="IPR016181">
    <property type="entry name" value="Acyl_CoA_acyltransferase"/>
</dbReference>
<evidence type="ECO:0000313" key="3">
    <source>
        <dbReference type="Proteomes" id="UP001321741"/>
    </source>
</evidence>
<dbReference type="PROSITE" id="PS51186">
    <property type="entry name" value="GNAT"/>
    <property type="match status" value="1"/>
</dbReference>
<keyword evidence="3" id="KW-1185">Reference proteome</keyword>
<feature type="domain" description="N-acetyltransferase" evidence="1">
    <location>
        <begin position="1"/>
        <end position="155"/>
    </location>
</feature>
<dbReference type="SUPFAM" id="SSF55729">
    <property type="entry name" value="Acyl-CoA N-acyltransferases (Nat)"/>
    <property type="match status" value="1"/>
</dbReference>
<accession>A0ABN6SID9</accession>
<reference evidence="2 3" key="1">
    <citation type="journal article" date="2023" name="Microbiol. Spectr.">
        <title>Symbiosis of Carpenter Bees with Uncharacterized Lactic Acid Bacteria Showing NAD Auxotrophy.</title>
        <authorList>
            <person name="Kawasaki S."/>
            <person name="Ozawa K."/>
            <person name="Mori T."/>
            <person name="Yamamoto A."/>
            <person name="Ito M."/>
            <person name="Ohkuma M."/>
            <person name="Sakamoto M."/>
            <person name="Matsutani M."/>
        </authorList>
    </citation>
    <scope>NUCLEOTIDE SEQUENCE [LARGE SCALE GENOMIC DNA]</scope>
    <source>
        <strain evidence="2 3">Kim32-2</strain>
    </source>
</reference>
<sequence>MAIIDEAKELLKKDGSPQWQNGNPNHAILAADIVQEQAYCLMVDQAVAGVAALVAGPEPNYDRIDGAWQNTTDQYATIHRIAISGKYRGQHLSQFFLSNLLSRGLLLGIHNFRIDTHADNQRMQALISKVGFQYRGTVWVDQTADGARYAYELNL</sequence>
<dbReference type="RefSeq" id="WP_317637788.1">
    <property type="nucleotide sequence ID" value="NZ_AP026803.1"/>
</dbReference>
<dbReference type="Gene3D" id="3.40.630.30">
    <property type="match status" value="1"/>
</dbReference>
<evidence type="ECO:0000259" key="1">
    <source>
        <dbReference type="PROSITE" id="PS51186"/>
    </source>
</evidence>
<dbReference type="InterPro" id="IPR000182">
    <property type="entry name" value="GNAT_dom"/>
</dbReference>
<evidence type="ECO:0000313" key="2">
    <source>
        <dbReference type="EMBL" id="BDR60071.1"/>
    </source>
</evidence>
<protein>
    <submittedName>
        <fullName evidence="2">N-acetyltransferase</fullName>
    </submittedName>
</protein>
<gene>
    <name evidence="2" type="ORF">KIM322_03320</name>
</gene>
<dbReference type="Proteomes" id="UP001321741">
    <property type="component" value="Chromosome"/>
</dbReference>
<name>A0ABN6SID9_9LACO</name>
<organism evidence="2 3">
    <name type="scientific">Lactobacillus xylocopicola</name>
    <dbReference type="NCBI Taxonomy" id="2976676"/>
    <lineage>
        <taxon>Bacteria</taxon>
        <taxon>Bacillati</taxon>
        <taxon>Bacillota</taxon>
        <taxon>Bacilli</taxon>
        <taxon>Lactobacillales</taxon>
        <taxon>Lactobacillaceae</taxon>
        <taxon>Lactobacillus</taxon>
    </lineage>
</organism>
<dbReference type="EMBL" id="AP026803">
    <property type="protein sequence ID" value="BDR60071.1"/>
    <property type="molecule type" value="Genomic_DNA"/>
</dbReference>
<dbReference type="Pfam" id="PF00583">
    <property type="entry name" value="Acetyltransf_1"/>
    <property type="match status" value="1"/>
</dbReference>